<dbReference type="EMBL" id="JAYMYQ010000009">
    <property type="protein sequence ID" value="KAK7313839.1"/>
    <property type="molecule type" value="Genomic_DNA"/>
</dbReference>
<evidence type="ECO:0000313" key="2">
    <source>
        <dbReference type="Proteomes" id="UP001367508"/>
    </source>
</evidence>
<name>A0AAN9KDP5_CANGL</name>
<accession>A0AAN9KDP5</accession>
<sequence>MIWCNDMLEIVSRRLSDVGFSALSDVGFAVGVRILLRRRSTLIGEPVVTALHTEAIDETKTVVCFQIQDMSKGTVEEEGLISTMPRKGKSPEFLLCVGDDR</sequence>
<dbReference type="AlphaFoldDB" id="A0AAN9KDP5"/>
<comment type="caution">
    <text evidence="1">The sequence shown here is derived from an EMBL/GenBank/DDBJ whole genome shotgun (WGS) entry which is preliminary data.</text>
</comment>
<protein>
    <submittedName>
        <fullName evidence="1">Uncharacterized protein</fullName>
    </submittedName>
</protein>
<evidence type="ECO:0000313" key="1">
    <source>
        <dbReference type="EMBL" id="KAK7313839.1"/>
    </source>
</evidence>
<organism evidence="1 2">
    <name type="scientific">Canavalia gladiata</name>
    <name type="common">Sword bean</name>
    <name type="synonym">Dolichos gladiatus</name>
    <dbReference type="NCBI Taxonomy" id="3824"/>
    <lineage>
        <taxon>Eukaryota</taxon>
        <taxon>Viridiplantae</taxon>
        <taxon>Streptophyta</taxon>
        <taxon>Embryophyta</taxon>
        <taxon>Tracheophyta</taxon>
        <taxon>Spermatophyta</taxon>
        <taxon>Magnoliopsida</taxon>
        <taxon>eudicotyledons</taxon>
        <taxon>Gunneridae</taxon>
        <taxon>Pentapetalae</taxon>
        <taxon>rosids</taxon>
        <taxon>fabids</taxon>
        <taxon>Fabales</taxon>
        <taxon>Fabaceae</taxon>
        <taxon>Papilionoideae</taxon>
        <taxon>50 kb inversion clade</taxon>
        <taxon>NPAAA clade</taxon>
        <taxon>indigoferoid/millettioid clade</taxon>
        <taxon>Phaseoleae</taxon>
        <taxon>Canavalia</taxon>
    </lineage>
</organism>
<keyword evidence="2" id="KW-1185">Reference proteome</keyword>
<reference evidence="1 2" key="1">
    <citation type="submission" date="2024-01" db="EMBL/GenBank/DDBJ databases">
        <title>The genomes of 5 underutilized Papilionoideae crops provide insights into root nodulation and disease resistanc.</title>
        <authorList>
            <person name="Jiang F."/>
        </authorList>
    </citation>
    <scope>NUCLEOTIDE SEQUENCE [LARGE SCALE GENOMIC DNA]</scope>
    <source>
        <strain evidence="1">LVBAO_FW01</strain>
        <tissue evidence="1">Leaves</tissue>
    </source>
</reference>
<gene>
    <name evidence="1" type="ORF">VNO77_39041</name>
</gene>
<proteinExistence type="predicted"/>
<dbReference type="Proteomes" id="UP001367508">
    <property type="component" value="Unassembled WGS sequence"/>
</dbReference>